<keyword evidence="1" id="KW-0597">Phosphoprotein</keyword>
<dbReference type="AlphaFoldDB" id="A0A286TZ11"/>
<dbReference type="SUPFAM" id="SSF47226">
    <property type="entry name" value="Histidine-containing phosphotransfer domain, HPT domain"/>
    <property type="match status" value="1"/>
</dbReference>
<dbReference type="OrthoDB" id="273243at2"/>
<protein>
    <submittedName>
        <fullName evidence="3">PAS sensor protein</fullName>
    </submittedName>
</protein>
<sequence length="114" mass="12950">MDDNIELEKDEILEKFGGDEGFLTEIIEIFLDDTPKQLSKIKKAINNLNSKELEQSAHKLKGAIANFVENTAFKTALKLEIMGRENRFDGVEDVFDTLVKDVECLANELKECIE</sequence>
<accession>A0A286TZ11</accession>
<dbReference type="Proteomes" id="UP000218542">
    <property type="component" value="Unassembled WGS sequence"/>
</dbReference>
<evidence type="ECO:0000313" key="4">
    <source>
        <dbReference type="Proteomes" id="UP000218542"/>
    </source>
</evidence>
<keyword evidence="4" id="KW-1185">Reference proteome</keyword>
<dbReference type="PROSITE" id="PS50894">
    <property type="entry name" value="HPT"/>
    <property type="match status" value="1"/>
</dbReference>
<proteinExistence type="predicted"/>
<evidence type="ECO:0000256" key="1">
    <source>
        <dbReference type="PROSITE-ProRule" id="PRU00110"/>
    </source>
</evidence>
<evidence type="ECO:0000313" key="3">
    <source>
        <dbReference type="EMBL" id="GAX61098.1"/>
    </source>
</evidence>
<comment type="caution">
    <text evidence="3">The sequence shown here is derived from an EMBL/GenBank/DDBJ whole genome shotgun (WGS) entry which is preliminary data.</text>
</comment>
<feature type="modified residue" description="Phosphohistidine" evidence="1">
    <location>
        <position position="58"/>
    </location>
</feature>
<dbReference type="RefSeq" id="WP_096894489.1">
    <property type="nucleotide sequence ID" value="NZ_BAOS01000017.1"/>
</dbReference>
<dbReference type="EMBL" id="BAOS01000017">
    <property type="protein sequence ID" value="GAX61098.1"/>
    <property type="molecule type" value="Genomic_DNA"/>
</dbReference>
<dbReference type="GO" id="GO:0004672">
    <property type="term" value="F:protein kinase activity"/>
    <property type="evidence" value="ECO:0007669"/>
    <property type="project" value="UniProtKB-ARBA"/>
</dbReference>
<evidence type="ECO:0000259" key="2">
    <source>
        <dbReference type="PROSITE" id="PS50894"/>
    </source>
</evidence>
<organism evidence="3 4">
    <name type="scientific">Candidatus Scalindua japonica</name>
    <dbReference type="NCBI Taxonomy" id="1284222"/>
    <lineage>
        <taxon>Bacteria</taxon>
        <taxon>Pseudomonadati</taxon>
        <taxon>Planctomycetota</taxon>
        <taxon>Candidatus Brocadiia</taxon>
        <taxon>Candidatus Brocadiales</taxon>
        <taxon>Candidatus Scalinduaceae</taxon>
        <taxon>Candidatus Scalindua</taxon>
    </lineage>
</organism>
<dbReference type="GO" id="GO:0000160">
    <property type="term" value="P:phosphorelay signal transduction system"/>
    <property type="evidence" value="ECO:0007669"/>
    <property type="project" value="InterPro"/>
</dbReference>
<dbReference type="CDD" id="cd00088">
    <property type="entry name" value="HPT"/>
    <property type="match status" value="1"/>
</dbReference>
<dbReference type="InterPro" id="IPR008207">
    <property type="entry name" value="Sig_transdc_His_kin_Hpt_dom"/>
</dbReference>
<feature type="domain" description="HPt" evidence="2">
    <location>
        <begin position="19"/>
        <end position="112"/>
    </location>
</feature>
<reference evidence="4" key="1">
    <citation type="journal article" date="2017" name="Environ. Microbiol. Rep.">
        <title>Genetic Diversity of Marine Anaerobic Ammonium-Oxidizing Bacteria as Revealed by Genomic and Proteomic Analyses of 'Candidatus Scalindua japonica'.</title>
        <authorList>
            <person name="Oshiki M."/>
            <person name="Mizuto K."/>
            <person name="Kimura Z."/>
            <person name="Kindaichi T."/>
            <person name="Satoh H."/>
            <person name="Okabe S."/>
        </authorList>
    </citation>
    <scope>NUCLEOTIDE SEQUENCE [LARGE SCALE GENOMIC DNA]</scope>
    <source>
        <strain evidence="4">husup-a2</strain>
    </source>
</reference>
<dbReference type="InterPro" id="IPR036641">
    <property type="entry name" value="HPT_dom_sf"/>
</dbReference>
<dbReference type="Gene3D" id="1.20.120.160">
    <property type="entry name" value="HPT domain"/>
    <property type="match status" value="1"/>
</dbReference>
<dbReference type="Pfam" id="PF01627">
    <property type="entry name" value="Hpt"/>
    <property type="match status" value="1"/>
</dbReference>
<name>A0A286TZ11_9BACT</name>
<gene>
    <name evidence="3" type="ORF">SCALIN_C17_0132</name>
</gene>